<evidence type="ECO:0000313" key="2">
    <source>
        <dbReference type="EMBL" id="ESR23060.1"/>
    </source>
</evidence>
<dbReference type="STRING" id="631454.N177_3128"/>
<feature type="transmembrane region" description="Helical" evidence="1">
    <location>
        <begin position="224"/>
        <end position="244"/>
    </location>
</feature>
<feature type="transmembrane region" description="Helical" evidence="1">
    <location>
        <begin position="27"/>
        <end position="43"/>
    </location>
</feature>
<evidence type="ECO:0000256" key="1">
    <source>
        <dbReference type="SAM" id="Phobius"/>
    </source>
</evidence>
<dbReference type="EMBL" id="AWXZ01000039">
    <property type="protein sequence ID" value="ESR23060.1"/>
    <property type="molecule type" value="Genomic_DNA"/>
</dbReference>
<proteinExistence type="predicted"/>
<keyword evidence="1" id="KW-1133">Transmembrane helix</keyword>
<feature type="transmembrane region" description="Helical" evidence="1">
    <location>
        <begin position="191"/>
        <end position="212"/>
    </location>
</feature>
<protein>
    <recommendedName>
        <fullName evidence="4">Exosortase/archaeosortase family protein</fullName>
    </recommendedName>
</protein>
<feature type="transmembrane region" description="Helical" evidence="1">
    <location>
        <begin position="55"/>
        <end position="81"/>
    </location>
</feature>
<evidence type="ECO:0000313" key="3">
    <source>
        <dbReference type="Proteomes" id="UP000017819"/>
    </source>
</evidence>
<dbReference type="AlphaFoldDB" id="V4RIF1"/>
<name>V4RIF1_9HYPH</name>
<gene>
    <name evidence="2" type="ORF">N177_3128</name>
</gene>
<keyword evidence="1" id="KW-0812">Transmembrane</keyword>
<dbReference type="eggNOG" id="ENOG5033GQE">
    <property type="taxonomic scope" value="Bacteria"/>
</dbReference>
<sequence>MPKRVQPREADSEEVVVCARPQGLDRNHLFAILLVIGFANGLAERIGTSISSSGAVGAVFGTFDVSAVVWIAMAASVGLILQERSGAITLRDSVVAAAASALFLLPASPMSWVAVFVVSLHLLLTSGRQSRLARAAAITLALTIPMFWARLAMSIFTDPILRIDATLVSSVLGTAREGNLVAFADGSGSMFIAPGCSSFTNLSLAFLSTVLLVKGLGRGWSWPLLALGLATSVGVVAINVARISMIGFLPDQFDLIHGEVGATIAAWATTMFVLAMCLMGVHLDARTRSVERNGGLAAGLALAQGVRSTPAAGDGWPTTSR</sequence>
<feature type="transmembrane region" description="Helical" evidence="1">
    <location>
        <begin position="101"/>
        <end position="124"/>
    </location>
</feature>
<dbReference type="Proteomes" id="UP000017819">
    <property type="component" value="Unassembled WGS sequence"/>
</dbReference>
<feature type="transmembrane region" description="Helical" evidence="1">
    <location>
        <begin position="264"/>
        <end position="283"/>
    </location>
</feature>
<comment type="caution">
    <text evidence="2">The sequence shown here is derived from an EMBL/GenBank/DDBJ whole genome shotgun (WGS) entry which is preliminary data.</text>
</comment>
<keyword evidence="1" id="KW-0472">Membrane</keyword>
<evidence type="ECO:0008006" key="4">
    <source>
        <dbReference type="Google" id="ProtNLM"/>
    </source>
</evidence>
<reference evidence="2 3" key="1">
    <citation type="journal article" date="2014" name="Genome Announc.">
        <title>Draft Genome Sequence of Lutibaculum baratangense Strain AMV1T, Isolated from a Mud Volcano in Andamans, India.</title>
        <authorList>
            <person name="Singh A."/>
            <person name="Sreenivas A."/>
            <person name="Sathyanarayana Reddy G."/>
            <person name="Pinnaka A.K."/>
            <person name="Shivaji S."/>
        </authorList>
    </citation>
    <scope>NUCLEOTIDE SEQUENCE [LARGE SCALE GENOMIC DNA]</scope>
    <source>
        <strain evidence="2 3">AMV1</strain>
    </source>
</reference>
<keyword evidence="3" id="KW-1185">Reference proteome</keyword>
<accession>V4RIF1</accession>
<organism evidence="2 3">
    <name type="scientific">Lutibaculum baratangense AMV1</name>
    <dbReference type="NCBI Taxonomy" id="631454"/>
    <lineage>
        <taxon>Bacteria</taxon>
        <taxon>Pseudomonadati</taxon>
        <taxon>Pseudomonadota</taxon>
        <taxon>Alphaproteobacteria</taxon>
        <taxon>Hyphomicrobiales</taxon>
        <taxon>Tepidamorphaceae</taxon>
        <taxon>Lutibaculum</taxon>
    </lineage>
</organism>